<evidence type="ECO:0000313" key="5">
    <source>
        <dbReference type="EMBL" id="SJZ80704.1"/>
    </source>
</evidence>
<dbReference type="Proteomes" id="UP000243297">
    <property type="component" value="Unassembled WGS sequence"/>
</dbReference>
<dbReference type="InterPro" id="IPR003439">
    <property type="entry name" value="ABC_transporter-like_ATP-bd"/>
</dbReference>
<dbReference type="Pfam" id="PF00005">
    <property type="entry name" value="ABC_tran"/>
    <property type="match status" value="1"/>
</dbReference>
<evidence type="ECO:0000256" key="1">
    <source>
        <dbReference type="ARBA" id="ARBA00022448"/>
    </source>
</evidence>
<evidence type="ECO:0000256" key="3">
    <source>
        <dbReference type="ARBA" id="ARBA00022840"/>
    </source>
</evidence>
<dbReference type="RefSeq" id="WP_078712098.1">
    <property type="nucleotide sequence ID" value="NZ_FUWY01000004.1"/>
</dbReference>
<evidence type="ECO:0000256" key="2">
    <source>
        <dbReference type="ARBA" id="ARBA00022741"/>
    </source>
</evidence>
<organism evidence="5 6">
    <name type="scientific">Anaerorhabdus furcosa</name>
    <dbReference type="NCBI Taxonomy" id="118967"/>
    <lineage>
        <taxon>Bacteria</taxon>
        <taxon>Bacillati</taxon>
        <taxon>Bacillota</taxon>
        <taxon>Erysipelotrichia</taxon>
        <taxon>Erysipelotrichales</taxon>
        <taxon>Erysipelotrichaceae</taxon>
        <taxon>Anaerorhabdus</taxon>
    </lineage>
</organism>
<name>A0A1T4NNA2_9FIRM</name>
<dbReference type="PANTHER" id="PTHR42939">
    <property type="entry name" value="ABC TRANSPORTER ATP-BINDING PROTEIN ALBC-RELATED"/>
    <property type="match status" value="1"/>
</dbReference>
<reference evidence="6" key="1">
    <citation type="submission" date="2017-02" db="EMBL/GenBank/DDBJ databases">
        <authorList>
            <person name="Varghese N."/>
            <person name="Submissions S."/>
        </authorList>
    </citation>
    <scope>NUCLEOTIDE SEQUENCE [LARGE SCALE GENOMIC DNA]</scope>
    <source>
        <strain evidence="6">ATCC 25662</strain>
    </source>
</reference>
<dbReference type="OrthoDB" id="9808363at2"/>
<dbReference type="SMART" id="SM00382">
    <property type="entry name" value="AAA"/>
    <property type="match status" value="1"/>
</dbReference>
<dbReference type="PROSITE" id="PS50893">
    <property type="entry name" value="ABC_TRANSPORTER_2"/>
    <property type="match status" value="1"/>
</dbReference>
<protein>
    <submittedName>
        <fullName evidence="5">ABC-2 type transport system ATP-binding protein</fullName>
    </submittedName>
</protein>
<keyword evidence="2" id="KW-0547">Nucleotide-binding</keyword>
<dbReference type="GO" id="GO:0005524">
    <property type="term" value="F:ATP binding"/>
    <property type="evidence" value="ECO:0007669"/>
    <property type="project" value="UniProtKB-KW"/>
</dbReference>
<dbReference type="STRING" id="118967.SAMN02745191_1711"/>
<dbReference type="Gene3D" id="3.40.50.300">
    <property type="entry name" value="P-loop containing nucleotide triphosphate hydrolases"/>
    <property type="match status" value="1"/>
</dbReference>
<sequence>MLRIENCSKSIHDFEILRNCNLELESGKVMGLVGVNGAGKTTLLKCIMGIYDFEGKITLNDQIIYENENVKSKVIYVQDSNIFPKDATIKTIIELYHQFYDFNESLFRNYINRFHLDENKKISTFSKGMQRLTALCFAFAANPELLLLDEAFDGLDPKSRLEIKRMLISELEESNMSVLISSHALRELEDICDDYAILDKHILLEGNVTESMENINRIQVVYDKEVDVLNRLIDFEVVDYKQTGNVHVVVVRGDVEAIENKLREDHPVYYEKLNVSFEELFIYSNKEDQ</sequence>
<dbReference type="SUPFAM" id="SSF52540">
    <property type="entry name" value="P-loop containing nucleoside triphosphate hydrolases"/>
    <property type="match status" value="1"/>
</dbReference>
<dbReference type="EMBL" id="FUWY01000004">
    <property type="protein sequence ID" value="SJZ80704.1"/>
    <property type="molecule type" value="Genomic_DNA"/>
</dbReference>
<keyword evidence="1" id="KW-0813">Transport</keyword>
<evidence type="ECO:0000313" key="6">
    <source>
        <dbReference type="Proteomes" id="UP000243297"/>
    </source>
</evidence>
<dbReference type="CDD" id="cd03230">
    <property type="entry name" value="ABC_DR_subfamily_A"/>
    <property type="match status" value="1"/>
</dbReference>
<keyword evidence="6" id="KW-1185">Reference proteome</keyword>
<evidence type="ECO:0000259" key="4">
    <source>
        <dbReference type="PROSITE" id="PS50893"/>
    </source>
</evidence>
<dbReference type="PANTHER" id="PTHR42939:SF1">
    <property type="entry name" value="ABC TRANSPORTER ATP-BINDING PROTEIN ALBC-RELATED"/>
    <property type="match status" value="1"/>
</dbReference>
<dbReference type="InterPro" id="IPR051782">
    <property type="entry name" value="ABC_Transporter_VariousFunc"/>
</dbReference>
<dbReference type="InterPro" id="IPR027417">
    <property type="entry name" value="P-loop_NTPase"/>
</dbReference>
<dbReference type="AlphaFoldDB" id="A0A1T4NNA2"/>
<feature type="domain" description="ABC transporter" evidence="4">
    <location>
        <begin position="2"/>
        <end position="225"/>
    </location>
</feature>
<accession>A0A1T4NNA2</accession>
<gene>
    <name evidence="5" type="ORF">SAMN02745191_1711</name>
</gene>
<dbReference type="InterPro" id="IPR003593">
    <property type="entry name" value="AAA+_ATPase"/>
</dbReference>
<proteinExistence type="predicted"/>
<dbReference type="GO" id="GO:0016887">
    <property type="term" value="F:ATP hydrolysis activity"/>
    <property type="evidence" value="ECO:0007669"/>
    <property type="project" value="InterPro"/>
</dbReference>
<keyword evidence="3 5" id="KW-0067">ATP-binding</keyword>